<organism evidence="1">
    <name type="scientific">Arundo donax</name>
    <name type="common">Giant reed</name>
    <name type="synonym">Donax arundinaceus</name>
    <dbReference type="NCBI Taxonomy" id="35708"/>
    <lineage>
        <taxon>Eukaryota</taxon>
        <taxon>Viridiplantae</taxon>
        <taxon>Streptophyta</taxon>
        <taxon>Embryophyta</taxon>
        <taxon>Tracheophyta</taxon>
        <taxon>Spermatophyta</taxon>
        <taxon>Magnoliopsida</taxon>
        <taxon>Liliopsida</taxon>
        <taxon>Poales</taxon>
        <taxon>Poaceae</taxon>
        <taxon>PACMAD clade</taxon>
        <taxon>Arundinoideae</taxon>
        <taxon>Arundineae</taxon>
        <taxon>Arundo</taxon>
    </lineage>
</organism>
<reference evidence="1" key="1">
    <citation type="submission" date="2014-09" db="EMBL/GenBank/DDBJ databases">
        <authorList>
            <person name="Magalhaes I.L.F."/>
            <person name="Oliveira U."/>
            <person name="Santos F.R."/>
            <person name="Vidigal T.H.D.A."/>
            <person name="Brescovit A.D."/>
            <person name="Santos A.J."/>
        </authorList>
    </citation>
    <scope>NUCLEOTIDE SEQUENCE</scope>
    <source>
        <tissue evidence="1">Shoot tissue taken approximately 20 cm above the soil surface</tissue>
    </source>
</reference>
<sequence length="30" mass="3524">MHDPSVVNMLSDMEQSEGYPFFQFQEPEFG</sequence>
<accession>A0A0A8ZK39</accession>
<dbReference type="AlphaFoldDB" id="A0A0A8ZK39"/>
<evidence type="ECO:0000313" key="1">
    <source>
        <dbReference type="EMBL" id="JAD35227.1"/>
    </source>
</evidence>
<reference evidence="1" key="2">
    <citation type="journal article" date="2015" name="Data Brief">
        <title>Shoot transcriptome of the giant reed, Arundo donax.</title>
        <authorList>
            <person name="Barrero R.A."/>
            <person name="Guerrero F.D."/>
            <person name="Moolhuijzen P."/>
            <person name="Goolsby J.A."/>
            <person name="Tidwell J."/>
            <person name="Bellgard S.E."/>
            <person name="Bellgard M.I."/>
        </authorList>
    </citation>
    <scope>NUCLEOTIDE SEQUENCE</scope>
    <source>
        <tissue evidence="1">Shoot tissue taken approximately 20 cm above the soil surface</tissue>
    </source>
</reference>
<dbReference type="EMBL" id="GBRH01262668">
    <property type="protein sequence ID" value="JAD35227.1"/>
    <property type="molecule type" value="Transcribed_RNA"/>
</dbReference>
<protein>
    <submittedName>
        <fullName evidence="1">Uncharacterized protein</fullName>
    </submittedName>
</protein>
<name>A0A0A8ZK39_ARUDO</name>
<proteinExistence type="predicted"/>